<reference evidence="2 3" key="1">
    <citation type="submission" date="2018-08" db="EMBL/GenBank/DDBJ databases">
        <title>Genomic Encyclopedia of Type Strains, Phase IV (KMG-IV): sequencing the most valuable type-strain genomes for metagenomic binning, comparative biology and taxonomic classification.</title>
        <authorList>
            <person name="Goeker M."/>
        </authorList>
    </citation>
    <scope>NUCLEOTIDE SEQUENCE [LARGE SCALE GENOMIC DNA]</scope>
    <source>
        <strain evidence="2 3">BW863</strain>
    </source>
</reference>
<keyword evidence="3" id="KW-1185">Reference proteome</keyword>
<dbReference type="EMBL" id="QUMO01000002">
    <property type="protein sequence ID" value="REF87585.1"/>
    <property type="molecule type" value="Genomic_DNA"/>
</dbReference>
<comment type="caution">
    <text evidence="2">The sequence shown here is derived from an EMBL/GenBank/DDBJ whole genome shotgun (WGS) entry which is preliminary data.</text>
</comment>
<organism evidence="2 3">
    <name type="scientific">Methylovirgula ligni</name>
    <dbReference type="NCBI Taxonomy" id="569860"/>
    <lineage>
        <taxon>Bacteria</taxon>
        <taxon>Pseudomonadati</taxon>
        <taxon>Pseudomonadota</taxon>
        <taxon>Alphaproteobacteria</taxon>
        <taxon>Hyphomicrobiales</taxon>
        <taxon>Beijerinckiaceae</taxon>
        <taxon>Methylovirgula</taxon>
    </lineage>
</organism>
<gene>
    <name evidence="2" type="ORF">DES32_1208</name>
</gene>
<evidence type="ECO:0000313" key="2">
    <source>
        <dbReference type="EMBL" id="REF87585.1"/>
    </source>
</evidence>
<dbReference type="Proteomes" id="UP000256900">
    <property type="component" value="Unassembled WGS sequence"/>
</dbReference>
<accession>A0A3D9YYZ6</accession>
<dbReference type="AlphaFoldDB" id="A0A3D9YYZ6"/>
<evidence type="ECO:0000313" key="3">
    <source>
        <dbReference type="Proteomes" id="UP000256900"/>
    </source>
</evidence>
<dbReference type="RefSeq" id="WP_129396369.1">
    <property type="nucleotide sequence ID" value="NZ_CP025086.1"/>
</dbReference>
<protein>
    <submittedName>
        <fullName evidence="2">Uncharacterized protein</fullName>
    </submittedName>
</protein>
<evidence type="ECO:0000256" key="1">
    <source>
        <dbReference type="SAM" id="SignalP"/>
    </source>
</evidence>
<proteinExistence type="predicted"/>
<keyword evidence="1" id="KW-0732">Signal</keyword>
<feature type="signal peptide" evidence="1">
    <location>
        <begin position="1"/>
        <end position="30"/>
    </location>
</feature>
<feature type="chain" id="PRO_5017799774" evidence="1">
    <location>
        <begin position="31"/>
        <end position="116"/>
    </location>
</feature>
<name>A0A3D9YYZ6_9HYPH</name>
<sequence length="116" mass="12316">MARQRGIFGSRKTAAAVLALALGAASPAYAAASVTTMGNIGDANKASRLIQHYTLDESKRVMDATAAQPDGISEDVIRKVTIETAHGICADPRGAGWTLRVFLPNQSEPLTTCRFR</sequence>